<evidence type="ECO:0000313" key="5">
    <source>
        <dbReference type="EMBL" id="QHP83669.1"/>
    </source>
</evidence>
<dbReference type="RefSeq" id="WP_181389145.1">
    <property type="nucleotide sequence ID" value="NZ_CP035278.1"/>
</dbReference>
<protein>
    <submittedName>
        <fullName evidence="5">Acyl-CoA:1-acyl-sn-glycerol-3-phosphate acyltransferase</fullName>
        <ecNumber evidence="5">2.3.1.51</ecNumber>
    </submittedName>
</protein>
<dbReference type="Proteomes" id="UP000512184">
    <property type="component" value="Chromosome"/>
</dbReference>
<keyword evidence="2 5" id="KW-0808">Transferase</keyword>
<dbReference type="PANTHER" id="PTHR10434">
    <property type="entry name" value="1-ACYL-SN-GLYCEROL-3-PHOSPHATE ACYLTRANSFERASE"/>
    <property type="match status" value="1"/>
</dbReference>
<dbReference type="PANTHER" id="PTHR10434:SF40">
    <property type="entry name" value="1-ACYL-SN-GLYCEROL-3-PHOSPHATE ACYLTRANSFERASE"/>
    <property type="match status" value="1"/>
</dbReference>
<dbReference type="Pfam" id="PF01553">
    <property type="entry name" value="Acyltransferase"/>
    <property type="match status" value="1"/>
</dbReference>
<evidence type="ECO:0000256" key="3">
    <source>
        <dbReference type="ARBA" id="ARBA00023315"/>
    </source>
</evidence>
<name>A0ABX6IR73_9CHLA</name>
<sequence>MIFTIAKSLVRLLFPLFYRRKIFRSKASAAVTGAAIVAANHVSFLDPIVIPLAFPGKIYHLAKSSLFANPFARWLFRELACYPISRDAGNSAAFKAALNIFSKGEKLIIYPEGTRHSDGKIHRGKVGVGMLALKGNVSVIPVYVAGTFEAFGKKQTFPRIWKTLTTVIGRPITFQDLIDNSALDKKEAYQLATDRIMAKITELQTWFQQGCIGEIP</sequence>
<dbReference type="EC" id="2.3.1.51" evidence="5"/>
<reference evidence="5" key="1">
    <citation type="submission" date="2019-01" db="EMBL/GenBank/DDBJ databases">
        <title>Whole genome sequencing and annotation enables comparative genome analysis that reveals unique features of the Chlamydia suis R19 Genome.</title>
        <authorList>
            <person name="Dimond Z.E."/>
        </authorList>
    </citation>
    <scope>NUCLEOTIDE SEQUENCE [LARGE SCALE GENOMIC DNA]</scope>
    <source>
        <strain evidence="5">R19</strain>
    </source>
</reference>
<organism evidence="5 6">
    <name type="scientific">Chlamydia suis</name>
    <dbReference type="NCBI Taxonomy" id="83559"/>
    <lineage>
        <taxon>Bacteria</taxon>
        <taxon>Pseudomonadati</taxon>
        <taxon>Chlamydiota</taxon>
        <taxon>Chlamydiia</taxon>
        <taxon>Chlamydiales</taxon>
        <taxon>Chlamydiaceae</taxon>
        <taxon>Chlamydia/Chlamydophila group</taxon>
        <taxon>Chlamydia</taxon>
    </lineage>
</organism>
<accession>A0ABX6IR73</accession>
<dbReference type="CDD" id="cd07989">
    <property type="entry name" value="LPLAT_AGPAT-like"/>
    <property type="match status" value="1"/>
</dbReference>
<dbReference type="EMBL" id="CP035278">
    <property type="protein sequence ID" value="QHP83669.1"/>
    <property type="molecule type" value="Genomic_DNA"/>
</dbReference>
<evidence type="ECO:0000313" key="6">
    <source>
        <dbReference type="Proteomes" id="UP000512184"/>
    </source>
</evidence>
<evidence type="ECO:0000259" key="4">
    <source>
        <dbReference type="SMART" id="SM00563"/>
    </source>
</evidence>
<feature type="domain" description="Phospholipid/glycerol acyltransferase" evidence="4">
    <location>
        <begin position="35"/>
        <end position="147"/>
    </location>
</feature>
<evidence type="ECO:0000256" key="1">
    <source>
        <dbReference type="ARBA" id="ARBA00005189"/>
    </source>
</evidence>
<dbReference type="SMART" id="SM00563">
    <property type="entry name" value="PlsC"/>
    <property type="match status" value="1"/>
</dbReference>
<keyword evidence="6" id="KW-1185">Reference proteome</keyword>
<comment type="pathway">
    <text evidence="1">Lipid metabolism.</text>
</comment>
<evidence type="ECO:0000256" key="2">
    <source>
        <dbReference type="ARBA" id="ARBA00022679"/>
    </source>
</evidence>
<gene>
    <name evidence="5" type="primary">plsC</name>
    <name evidence="5" type="ORF">Chls_794</name>
</gene>
<dbReference type="SUPFAM" id="SSF69593">
    <property type="entry name" value="Glycerol-3-phosphate (1)-acyltransferase"/>
    <property type="match status" value="1"/>
</dbReference>
<dbReference type="InterPro" id="IPR002123">
    <property type="entry name" value="Plipid/glycerol_acylTrfase"/>
</dbReference>
<dbReference type="GO" id="GO:0003841">
    <property type="term" value="F:1-acylglycerol-3-phosphate O-acyltransferase activity"/>
    <property type="evidence" value="ECO:0007669"/>
    <property type="project" value="UniProtKB-EC"/>
</dbReference>
<keyword evidence="3 5" id="KW-0012">Acyltransferase</keyword>
<proteinExistence type="predicted"/>